<protein>
    <recommendedName>
        <fullName evidence="3">Bacterial bifunctional deaminase-reductase C-terminal domain-containing protein</fullName>
    </recommendedName>
</protein>
<dbReference type="RefSeq" id="WP_321182667.1">
    <property type="nucleotide sequence ID" value="NZ_UPHQ01000221.1"/>
</dbReference>
<evidence type="ECO:0008006" key="3">
    <source>
        <dbReference type="Google" id="ProtNLM"/>
    </source>
</evidence>
<dbReference type="AlphaFoldDB" id="A0A498QCA7"/>
<dbReference type="Gene3D" id="3.40.430.10">
    <property type="entry name" value="Dihydrofolate Reductase, subunit A"/>
    <property type="match status" value="1"/>
</dbReference>
<name>A0A498QCA7_9MYCO</name>
<sequence>MAKLIYSAIGSLDGYIEDAQGNFDWAAPDDELHAFVNDLEWPIGTYLYGRGGCTRRWCSGRPRLPAPINPR</sequence>
<gene>
    <name evidence="1" type="ORF">LAUMK13_04109</name>
</gene>
<dbReference type="SUPFAM" id="SSF53597">
    <property type="entry name" value="Dihydrofolate reductase-like"/>
    <property type="match status" value="1"/>
</dbReference>
<dbReference type="Proteomes" id="UP000267289">
    <property type="component" value="Unassembled WGS sequence"/>
</dbReference>
<keyword evidence="2" id="KW-1185">Reference proteome</keyword>
<evidence type="ECO:0000313" key="1">
    <source>
        <dbReference type="EMBL" id="VBA42599.1"/>
    </source>
</evidence>
<accession>A0A498QCA7</accession>
<evidence type="ECO:0000313" key="2">
    <source>
        <dbReference type="Proteomes" id="UP000267289"/>
    </source>
</evidence>
<reference evidence="1 2" key="1">
    <citation type="submission" date="2018-09" db="EMBL/GenBank/DDBJ databases">
        <authorList>
            <person name="Tagini F."/>
        </authorList>
    </citation>
    <scope>NUCLEOTIDE SEQUENCE [LARGE SCALE GENOMIC DNA]</scope>
    <source>
        <strain evidence="1 2">MK13</strain>
    </source>
</reference>
<dbReference type="EMBL" id="UPHQ01000221">
    <property type="protein sequence ID" value="VBA42599.1"/>
    <property type="molecule type" value="Genomic_DNA"/>
</dbReference>
<proteinExistence type="predicted"/>
<dbReference type="InterPro" id="IPR024072">
    <property type="entry name" value="DHFR-like_dom_sf"/>
</dbReference>
<organism evidence="1 2">
    <name type="scientific">Mycobacterium innocens</name>
    <dbReference type="NCBI Taxonomy" id="2341083"/>
    <lineage>
        <taxon>Bacteria</taxon>
        <taxon>Bacillati</taxon>
        <taxon>Actinomycetota</taxon>
        <taxon>Actinomycetes</taxon>
        <taxon>Mycobacteriales</taxon>
        <taxon>Mycobacteriaceae</taxon>
        <taxon>Mycobacterium</taxon>
    </lineage>
</organism>